<dbReference type="EnsemblProtists" id="EKX34115">
    <property type="protein sequence ID" value="EKX34115"/>
    <property type="gene ID" value="GUITHDRAFT_119726"/>
</dbReference>
<dbReference type="RefSeq" id="XP_005821095.1">
    <property type="nucleotide sequence ID" value="XM_005821038.1"/>
</dbReference>
<proteinExistence type="predicted"/>
<reference evidence="4" key="2">
    <citation type="submission" date="2012-11" db="EMBL/GenBank/DDBJ databases">
        <authorList>
            <person name="Kuo A."/>
            <person name="Curtis B.A."/>
            <person name="Tanifuji G."/>
            <person name="Burki F."/>
            <person name="Gruber A."/>
            <person name="Irimia M."/>
            <person name="Maruyama S."/>
            <person name="Arias M.C."/>
            <person name="Ball S.G."/>
            <person name="Gile G.H."/>
            <person name="Hirakawa Y."/>
            <person name="Hopkins J.F."/>
            <person name="Rensing S.A."/>
            <person name="Schmutz J."/>
            <person name="Symeonidi A."/>
            <person name="Elias M."/>
            <person name="Eveleigh R.J."/>
            <person name="Herman E.K."/>
            <person name="Klute M.J."/>
            <person name="Nakayama T."/>
            <person name="Obornik M."/>
            <person name="Reyes-Prieto A."/>
            <person name="Armbrust E.V."/>
            <person name="Aves S.J."/>
            <person name="Beiko R.G."/>
            <person name="Coutinho P."/>
            <person name="Dacks J.B."/>
            <person name="Durnford D.G."/>
            <person name="Fast N.M."/>
            <person name="Green B.R."/>
            <person name="Grisdale C."/>
            <person name="Hempe F."/>
            <person name="Henrissat B."/>
            <person name="Hoppner M.P."/>
            <person name="Ishida K.-I."/>
            <person name="Kim E."/>
            <person name="Koreny L."/>
            <person name="Kroth P.G."/>
            <person name="Liu Y."/>
            <person name="Malik S.-B."/>
            <person name="Maier U.G."/>
            <person name="McRose D."/>
            <person name="Mock T."/>
            <person name="Neilson J.A."/>
            <person name="Onodera N.T."/>
            <person name="Poole A.M."/>
            <person name="Pritham E.J."/>
            <person name="Richards T.A."/>
            <person name="Rocap G."/>
            <person name="Roy S.W."/>
            <person name="Sarai C."/>
            <person name="Schaack S."/>
            <person name="Shirato S."/>
            <person name="Slamovits C.H."/>
            <person name="Spencer D.F."/>
            <person name="Suzuki S."/>
            <person name="Worden A.Z."/>
            <person name="Zauner S."/>
            <person name="Barry K."/>
            <person name="Bell C."/>
            <person name="Bharti A.K."/>
            <person name="Crow J.A."/>
            <person name="Grimwood J."/>
            <person name="Kramer R."/>
            <person name="Lindquist E."/>
            <person name="Lucas S."/>
            <person name="Salamov A."/>
            <person name="McFadden G.I."/>
            <person name="Lane C.E."/>
            <person name="Keeling P.J."/>
            <person name="Gray M.W."/>
            <person name="Grigoriev I.V."/>
            <person name="Archibald J.M."/>
        </authorList>
    </citation>
    <scope>NUCLEOTIDE SEQUENCE</scope>
    <source>
        <strain evidence="4">CCMP2712</strain>
    </source>
</reference>
<feature type="region of interest" description="Disordered" evidence="1">
    <location>
        <begin position="1"/>
        <end position="47"/>
    </location>
</feature>
<protein>
    <submittedName>
        <fullName evidence="2 3">Uncharacterized protein</fullName>
    </submittedName>
</protein>
<dbReference type="HOGENOM" id="CLU_242685_0_0_1"/>
<dbReference type="Proteomes" id="UP000011087">
    <property type="component" value="Unassembled WGS sequence"/>
</dbReference>
<evidence type="ECO:0000313" key="2">
    <source>
        <dbReference type="EMBL" id="EKX34115.1"/>
    </source>
</evidence>
<dbReference type="KEGG" id="gtt:GUITHDRAFT_119726"/>
<gene>
    <name evidence="2" type="ORF">GUITHDRAFT_119726</name>
</gene>
<evidence type="ECO:0000313" key="3">
    <source>
        <dbReference type="EnsemblProtists" id="EKX34115"/>
    </source>
</evidence>
<evidence type="ECO:0000313" key="4">
    <source>
        <dbReference type="Proteomes" id="UP000011087"/>
    </source>
</evidence>
<dbReference type="eggNOG" id="ENOG502S8RW">
    <property type="taxonomic scope" value="Eukaryota"/>
</dbReference>
<reference evidence="2 4" key="1">
    <citation type="journal article" date="2012" name="Nature">
        <title>Algal genomes reveal evolutionary mosaicism and the fate of nucleomorphs.</title>
        <authorList>
            <consortium name="DOE Joint Genome Institute"/>
            <person name="Curtis B.A."/>
            <person name="Tanifuji G."/>
            <person name="Burki F."/>
            <person name="Gruber A."/>
            <person name="Irimia M."/>
            <person name="Maruyama S."/>
            <person name="Arias M.C."/>
            <person name="Ball S.G."/>
            <person name="Gile G.H."/>
            <person name="Hirakawa Y."/>
            <person name="Hopkins J.F."/>
            <person name="Kuo A."/>
            <person name="Rensing S.A."/>
            <person name="Schmutz J."/>
            <person name="Symeonidi A."/>
            <person name="Elias M."/>
            <person name="Eveleigh R.J."/>
            <person name="Herman E.K."/>
            <person name="Klute M.J."/>
            <person name="Nakayama T."/>
            <person name="Obornik M."/>
            <person name="Reyes-Prieto A."/>
            <person name="Armbrust E.V."/>
            <person name="Aves S.J."/>
            <person name="Beiko R.G."/>
            <person name="Coutinho P."/>
            <person name="Dacks J.B."/>
            <person name="Durnford D.G."/>
            <person name="Fast N.M."/>
            <person name="Green B.R."/>
            <person name="Grisdale C.J."/>
            <person name="Hempel F."/>
            <person name="Henrissat B."/>
            <person name="Hoppner M.P."/>
            <person name="Ishida K."/>
            <person name="Kim E."/>
            <person name="Koreny L."/>
            <person name="Kroth P.G."/>
            <person name="Liu Y."/>
            <person name="Malik S.B."/>
            <person name="Maier U.G."/>
            <person name="McRose D."/>
            <person name="Mock T."/>
            <person name="Neilson J.A."/>
            <person name="Onodera N.T."/>
            <person name="Poole A.M."/>
            <person name="Pritham E.J."/>
            <person name="Richards T.A."/>
            <person name="Rocap G."/>
            <person name="Roy S.W."/>
            <person name="Sarai C."/>
            <person name="Schaack S."/>
            <person name="Shirato S."/>
            <person name="Slamovits C.H."/>
            <person name="Spencer D.F."/>
            <person name="Suzuki S."/>
            <person name="Worden A.Z."/>
            <person name="Zauner S."/>
            <person name="Barry K."/>
            <person name="Bell C."/>
            <person name="Bharti A.K."/>
            <person name="Crow J.A."/>
            <person name="Grimwood J."/>
            <person name="Kramer R."/>
            <person name="Lindquist E."/>
            <person name="Lucas S."/>
            <person name="Salamov A."/>
            <person name="McFadden G.I."/>
            <person name="Lane C.E."/>
            <person name="Keeling P.J."/>
            <person name="Gray M.W."/>
            <person name="Grigoriev I.V."/>
            <person name="Archibald J.M."/>
        </authorList>
    </citation>
    <scope>NUCLEOTIDE SEQUENCE</scope>
    <source>
        <strain evidence="2 4">CCMP2712</strain>
    </source>
</reference>
<accession>L1IE61</accession>
<reference evidence="3" key="3">
    <citation type="submission" date="2015-06" db="UniProtKB">
        <authorList>
            <consortium name="EnsemblProtists"/>
        </authorList>
    </citation>
    <scope>IDENTIFICATION</scope>
</reference>
<dbReference type="EMBL" id="JH993119">
    <property type="protein sequence ID" value="EKX34115.1"/>
    <property type="molecule type" value="Genomic_DNA"/>
</dbReference>
<name>L1IE61_GUITC</name>
<evidence type="ECO:0000256" key="1">
    <source>
        <dbReference type="SAM" id="MobiDB-lite"/>
    </source>
</evidence>
<sequence>MAPAKTRDNKEGGGGGARDREDMAAGGEGHDTGKSAGKHGRANEHNHGDEKDFVLVDVFSQVVKVPIRADTSVSDVCDHLASLYPELTPEHLYTCDGCELMMEDLLCNVCVAGEHLLLALGATDDERKRSTVLSSLGIFHGVPRTAFQPMPARVTSSSSCSLLTGQCILNPRIASSLKKLYIAVEGECHSSLTYGLRADSAQKPRVLTSVCVDTSSLKHLVVVGGKSNLKSVGDLVRWVRARMGGIPSWVRLHAYVFSNLGSDVREDESEKDWFEELDDSTAIPVLSKNENLLISTEVTPVVLSKKDSLVWKTTHDGGQAMYGKKALAFDPLRLDDFSCLVESLADSFNFLHKMQLCATEVAGVGTFLNGEVRFNGIPVEIPSLQDLRITLRITSRSESAHNGGKSLVLRPYFGDESVWCHLPPHGHVLPFFFTAGPNMIFTPCLETIDVLSWATSPQIKSFSKDDLIILISRISAPRSKRRRDAEMHESRPSRQRTRQGHVQDLHAPPEEEAAELNPWNARGNEREIAATEVTEMRKRLQAARESRDGEKIAFAEIDLAKAKLGAANKAGDERVIAAAKVEVAEAKLRGEVEVAEAKLGEANKAGDERVIAAAKVKVAEAKQRGEVEVAEAKLGEANKAGDERKIAAAKVKVAEAKLRGEVEVADARLGEANKAGDERVIAAAKVKVAEAKQRGEVEVAEAKLREEVVVGKAKQRGEVEVAEAKLGAANKAGAERKIAAAKVEVAEAKQRGEVEVAEAKLRGEVEVAEAKLGAANKAGDERKIAAAKVKVAEAKLRGEVEVAEAKLRGEVEVAEAKLREEVEVAKAKLGAANKAGDERKIAAAKVEVAEAKLRGEVEVAEAKQRGEVEVAEAKQRGEVEVAKAKLGAANKAGDEREIEAAIVEVAKAELRGEVKVTKAKLRGEVEVAEAKLVDAQTKNQTQLVDDLQRSLYLNQCKLADFDASLPMRLDTEVLHAVSLKYRIALGEVVDTLKRHLGEVLGSRTGAFSQRNPIDKVVAEAGRKAGIVTCMIEACSGSGKSLSAVDYFVRNPKTSLYCLFGYIQEQDLYLIVRGISHMINAAIDLDLQACDRRIDYLDPTKCEQEVLTIDLHAYSWNLLGVVGYLFGKTTGPGKVRVEEAKLWTEKEHLWVLVDEAIPRYQGMPCRTNALWRLLFLKRMLRNAGFHCIMLGTNTLVMNFNNALQQTRNSRGKNQETIKCITHRALPPMILQSDEQRDILKQVFGEEMIEGLLDNVNPMLCHLFFKYWRGGQGKDSATLFRDLANPLLAIVRGDKKSLKDSSLYCMFQIATHESMCQAHILQGFGVLNAWPMSQVPARGSSESIVELKRTDNQIEMNGIELNDLTSKFPPSWVDPITVAICAGGGRPFGNNSSLEVLRRIHRDALKPMDDPTAVDALRRDGNLLESFGGVVVMLTSWADPEDILSTLSHHCGREVRGKVKEVLGCVKDEASAREFRKVLTQCFCNLIPLRDSDDEMPNHKAFGYYIRCKDKRRRDGEFVGPVHSPDGQSSMRGAAEFKNRRKPLDQSQLTKFVKKLANDNHNLLLFMAPALGEFKAENILPTDGDATWLVLHWTMDTTKYSGWHTEVLGGKAKCKSHRILILMEIGLSTKPFSEPSMQQDEMDDEDP</sequence>
<feature type="compositionally biased region" description="Basic and acidic residues" evidence="1">
    <location>
        <begin position="483"/>
        <end position="492"/>
    </location>
</feature>
<organism evidence="2">
    <name type="scientific">Guillardia theta (strain CCMP2712)</name>
    <name type="common">Cryptophyte</name>
    <dbReference type="NCBI Taxonomy" id="905079"/>
    <lineage>
        <taxon>Eukaryota</taxon>
        <taxon>Cryptophyceae</taxon>
        <taxon>Pyrenomonadales</taxon>
        <taxon>Geminigeraceae</taxon>
        <taxon>Guillardia</taxon>
    </lineage>
</organism>
<feature type="region of interest" description="Disordered" evidence="1">
    <location>
        <begin position="479"/>
        <end position="523"/>
    </location>
</feature>
<dbReference type="GeneID" id="17290848"/>
<feature type="compositionally biased region" description="Basic and acidic residues" evidence="1">
    <location>
        <begin position="1"/>
        <end position="33"/>
    </location>
</feature>
<dbReference type="PaxDb" id="55529-EKX34115"/>
<keyword evidence="4" id="KW-1185">Reference proteome</keyword>